<feature type="compositionally biased region" description="Basic and acidic residues" evidence="1">
    <location>
        <begin position="81"/>
        <end position="92"/>
    </location>
</feature>
<dbReference type="STRING" id="697282.Mettu_0201"/>
<accession>G3ITN2</accession>
<proteinExistence type="predicted"/>
<name>G3ITN2_METTV</name>
<evidence type="ECO:0000256" key="1">
    <source>
        <dbReference type="SAM" id="MobiDB-lite"/>
    </source>
</evidence>
<keyword evidence="3" id="KW-1185">Reference proteome</keyword>
<feature type="compositionally biased region" description="Basic residues" evidence="1">
    <location>
        <begin position="93"/>
        <end position="104"/>
    </location>
</feature>
<dbReference type="Proteomes" id="UP000004664">
    <property type="component" value="Unassembled WGS sequence"/>
</dbReference>
<feature type="region of interest" description="Disordered" evidence="1">
    <location>
        <begin position="35"/>
        <end position="126"/>
    </location>
</feature>
<reference evidence="2 3" key="1">
    <citation type="submission" date="2011-06" db="EMBL/GenBank/DDBJ databases">
        <title>Genomic sequence of Methylobacter tundripaludum SV96.</title>
        <authorList>
            <consortium name="US DOE Joint Genome Institute"/>
            <person name="Lucas S."/>
            <person name="Han J."/>
            <person name="Lapidus A."/>
            <person name="Cheng J.-F."/>
            <person name="Goodwin L."/>
            <person name="Pitluck S."/>
            <person name="Held B."/>
            <person name="Detter J.C."/>
            <person name="Han C."/>
            <person name="Tapia R."/>
            <person name="Land M."/>
            <person name="Hauser L."/>
            <person name="Kyrpides N."/>
            <person name="Ivanova N."/>
            <person name="Ovchinnikova G."/>
            <person name="Pagani I."/>
            <person name="Klotz M.G."/>
            <person name="Dispirito A.A."/>
            <person name="Murrell J.C."/>
            <person name="Dunfield P."/>
            <person name="Kalyuzhnaya M.G."/>
            <person name="Svenning M."/>
            <person name="Trotsenko Y.A."/>
            <person name="Stein L.Y."/>
            <person name="Woyke T."/>
        </authorList>
    </citation>
    <scope>NUCLEOTIDE SEQUENCE [LARGE SCALE GENOMIC DNA]</scope>
    <source>
        <strain evidence="3">ATCC BAA-1195 / DSM 17260 / SV96</strain>
    </source>
</reference>
<evidence type="ECO:0000313" key="3">
    <source>
        <dbReference type="Proteomes" id="UP000004664"/>
    </source>
</evidence>
<gene>
    <name evidence="2" type="ORF">Mettu_0201</name>
</gene>
<feature type="compositionally biased region" description="Low complexity" evidence="1">
    <location>
        <begin position="46"/>
        <end position="64"/>
    </location>
</feature>
<dbReference type="AlphaFoldDB" id="G3ITN2"/>
<dbReference type="EMBL" id="JH109152">
    <property type="protein sequence ID" value="EGW21442.1"/>
    <property type="molecule type" value="Genomic_DNA"/>
</dbReference>
<evidence type="ECO:0000313" key="2">
    <source>
        <dbReference type="EMBL" id="EGW21442.1"/>
    </source>
</evidence>
<protein>
    <submittedName>
        <fullName evidence="2">Uncharacterized protein</fullName>
    </submittedName>
</protein>
<dbReference type="HOGENOM" id="CLU_1508939_0_0_6"/>
<sequence>MPILILIYIYYPKESSRHKRVGNLLKQTSHGAAGNLKTRTYARGKTANTATTASTASARSPMTTKPSATTPQDNAPPASAPEDKASKPVDRQPHHRHHQQRPARHQPNQLRTRRPSQRLELGNNQQNERFYDLAGRNIIVSMGFDASSQLPDSRYYGYDAAGRQTSAIDDIDPIYGLP</sequence>
<organism evidence="2 3">
    <name type="scientific">Methylobacter tundripaludum (strain ATCC BAA-1195 / DSM 17260 / SV96)</name>
    <dbReference type="NCBI Taxonomy" id="697282"/>
    <lineage>
        <taxon>Bacteria</taxon>
        <taxon>Pseudomonadati</taxon>
        <taxon>Pseudomonadota</taxon>
        <taxon>Gammaproteobacteria</taxon>
        <taxon>Methylococcales</taxon>
        <taxon>Methylococcaceae</taxon>
        <taxon>Methylobacter</taxon>
    </lineage>
</organism>
<dbReference type="RefSeq" id="WP_006889424.1">
    <property type="nucleotide sequence ID" value="NZ_JH109152.1"/>
</dbReference>